<dbReference type="EMBL" id="BSNF01000001">
    <property type="protein sequence ID" value="GLQ05935.1"/>
    <property type="molecule type" value="Genomic_DNA"/>
</dbReference>
<evidence type="ECO:0000313" key="3">
    <source>
        <dbReference type="Proteomes" id="UP001161409"/>
    </source>
</evidence>
<dbReference type="Pfam" id="PF12680">
    <property type="entry name" value="SnoaL_2"/>
    <property type="match status" value="1"/>
</dbReference>
<sequence>MTSPDMIEKACAAYARYFETLSPETVDDLDGLAGDALYFEDPFNQVRGRDKVKQLFRQMFDHVSDPAFHVYPPYWESGKGQVLLKWRFTGQNRHLGPIDFVGLSEVTFDAEGKIVSHVDYWDASTHFYAKIPLIGGMIRFVKRRMAL</sequence>
<keyword evidence="3" id="KW-1185">Reference proteome</keyword>
<feature type="domain" description="SnoaL-like" evidence="1">
    <location>
        <begin position="15"/>
        <end position="117"/>
    </location>
</feature>
<name>A0ABQ5U410_9PROT</name>
<comment type="caution">
    <text evidence="2">The sequence shown here is derived from an EMBL/GenBank/DDBJ whole genome shotgun (WGS) entry which is preliminary data.</text>
</comment>
<reference evidence="2" key="2">
    <citation type="submission" date="2023-01" db="EMBL/GenBank/DDBJ databases">
        <title>Draft genome sequence of Sneathiella chinensis strain NBRC 103408.</title>
        <authorList>
            <person name="Sun Q."/>
            <person name="Mori K."/>
        </authorList>
    </citation>
    <scope>NUCLEOTIDE SEQUENCE</scope>
    <source>
        <strain evidence="2">NBRC 103408</strain>
    </source>
</reference>
<protein>
    <recommendedName>
        <fullName evidence="1">SnoaL-like domain-containing protein</fullName>
    </recommendedName>
</protein>
<evidence type="ECO:0000313" key="2">
    <source>
        <dbReference type="EMBL" id="GLQ05935.1"/>
    </source>
</evidence>
<dbReference type="RefSeq" id="WP_169559891.1">
    <property type="nucleotide sequence ID" value="NZ_BSNF01000001.1"/>
</dbReference>
<evidence type="ECO:0000259" key="1">
    <source>
        <dbReference type="Pfam" id="PF12680"/>
    </source>
</evidence>
<dbReference type="InterPro" id="IPR032710">
    <property type="entry name" value="NTF2-like_dom_sf"/>
</dbReference>
<dbReference type="InterPro" id="IPR037401">
    <property type="entry name" value="SnoaL-like"/>
</dbReference>
<accession>A0ABQ5U410</accession>
<proteinExistence type="predicted"/>
<dbReference type="SUPFAM" id="SSF54427">
    <property type="entry name" value="NTF2-like"/>
    <property type="match status" value="1"/>
</dbReference>
<dbReference type="Proteomes" id="UP001161409">
    <property type="component" value="Unassembled WGS sequence"/>
</dbReference>
<gene>
    <name evidence="2" type="ORF">GCM10007924_11560</name>
</gene>
<reference evidence="2" key="1">
    <citation type="journal article" date="2014" name="Int. J. Syst. Evol. Microbiol.">
        <title>Complete genome of a new Firmicutes species belonging to the dominant human colonic microbiota ('Ruminococcus bicirculans') reveals two chromosomes and a selective capacity to utilize plant glucans.</title>
        <authorList>
            <consortium name="NISC Comparative Sequencing Program"/>
            <person name="Wegmann U."/>
            <person name="Louis P."/>
            <person name="Goesmann A."/>
            <person name="Henrissat B."/>
            <person name="Duncan S.H."/>
            <person name="Flint H.J."/>
        </authorList>
    </citation>
    <scope>NUCLEOTIDE SEQUENCE</scope>
    <source>
        <strain evidence="2">NBRC 103408</strain>
    </source>
</reference>
<organism evidence="2 3">
    <name type="scientific">Sneathiella chinensis</name>
    <dbReference type="NCBI Taxonomy" id="349750"/>
    <lineage>
        <taxon>Bacteria</taxon>
        <taxon>Pseudomonadati</taxon>
        <taxon>Pseudomonadota</taxon>
        <taxon>Alphaproteobacteria</taxon>
        <taxon>Sneathiellales</taxon>
        <taxon>Sneathiellaceae</taxon>
        <taxon>Sneathiella</taxon>
    </lineage>
</organism>
<dbReference type="Gene3D" id="3.10.450.50">
    <property type="match status" value="1"/>
</dbReference>